<feature type="compositionally biased region" description="Low complexity" evidence="9">
    <location>
        <begin position="210"/>
        <end position="234"/>
    </location>
</feature>
<dbReference type="InterPro" id="IPR008271">
    <property type="entry name" value="Ser/Thr_kinase_AS"/>
</dbReference>
<evidence type="ECO:0000256" key="1">
    <source>
        <dbReference type="ARBA" id="ARBA00012513"/>
    </source>
</evidence>
<dbReference type="SMART" id="SM00220">
    <property type="entry name" value="S_TKc"/>
    <property type="match status" value="1"/>
</dbReference>
<keyword evidence="4" id="KW-0547">Nucleotide-binding</keyword>
<feature type="compositionally biased region" description="Low complexity" evidence="9">
    <location>
        <begin position="300"/>
        <end position="323"/>
    </location>
</feature>
<feature type="region of interest" description="Disordered" evidence="9">
    <location>
        <begin position="1058"/>
        <end position="1103"/>
    </location>
</feature>
<feature type="compositionally biased region" description="Basic residues" evidence="9">
    <location>
        <begin position="273"/>
        <end position="283"/>
    </location>
</feature>
<evidence type="ECO:0000256" key="4">
    <source>
        <dbReference type="ARBA" id="ARBA00022741"/>
    </source>
</evidence>
<evidence type="ECO:0000313" key="12">
    <source>
        <dbReference type="Proteomes" id="UP001556367"/>
    </source>
</evidence>
<evidence type="ECO:0000256" key="5">
    <source>
        <dbReference type="ARBA" id="ARBA00022777"/>
    </source>
</evidence>
<dbReference type="PROSITE" id="PS50011">
    <property type="entry name" value="PROTEIN_KINASE_DOM"/>
    <property type="match status" value="1"/>
</dbReference>
<keyword evidence="2" id="KW-0723">Serine/threonine-protein kinase</keyword>
<feature type="compositionally biased region" description="Basic and acidic residues" evidence="9">
    <location>
        <begin position="541"/>
        <end position="550"/>
    </location>
</feature>
<name>A0ABR3IW88_9AGAR</name>
<evidence type="ECO:0000313" key="11">
    <source>
        <dbReference type="EMBL" id="KAL0947629.1"/>
    </source>
</evidence>
<evidence type="ECO:0000256" key="8">
    <source>
        <dbReference type="ARBA" id="ARBA00048679"/>
    </source>
</evidence>
<dbReference type="SUPFAM" id="SSF56112">
    <property type="entry name" value="Protein kinase-like (PK-like)"/>
    <property type="match status" value="1"/>
</dbReference>
<feature type="compositionally biased region" description="Basic and acidic residues" evidence="9">
    <location>
        <begin position="262"/>
        <end position="272"/>
    </location>
</feature>
<keyword evidence="12" id="KW-1185">Reference proteome</keyword>
<protein>
    <recommendedName>
        <fullName evidence="1">non-specific serine/threonine protein kinase</fullName>
        <ecNumber evidence="1">2.7.11.1</ecNumber>
    </recommendedName>
</protein>
<dbReference type="PROSITE" id="PS00108">
    <property type="entry name" value="PROTEIN_KINASE_ST"/>
    <property type="match status" value="1"/>
</dbReference>
<dbReference type="InterPro" id="IPR011009">
    <property type="entry name" value="Kinase-like_dom_sf"/>
</dbReference>
<evidence type="ECO:0000256" key="2">
    <source>
        <dbReference type="ARBA" id="ARBA00022527"/>
    </source>
</evidence>
<comment type="catalytic activity">
    <reaction evidence="7">
        <text>L-threonyl-[protein] + ATP = O-phospho-L-threonyl-[protein] + ADP + H(+)</text>
        <dbReference type="Rhea" id="RHEA:46608"/>
        <dbReference type="Rhea" id="RHEA-COMP:11060"/>
        <dbReference type="Rhea" id="RHEA-COMP:11605"/>
        <dbReference type="ChEBI" id="CHEBI:15378"/>
        <dbReference type="ChEBI" id="CHEBI:30013"/>
        <dbReference type="ChEBI" id="CHEBI:30616"/>
        <dbReference type="ChEBI" id="CHEBI:61977"/>
        <dbReference type="ChEBI" id="CHEBI:456216"/>
        <dbReference type="EC" id="2.7.11.1"/>
    </reaction>
</comment>
<feature type="compositionally biased region" description="Basic and acidic residues" evidence="9">
    <location>
        <begin position="1010"/>
        <end position="1020"/>
    </location>
</feature>
<reference evidence="12" key="1">
    <citation type="submission" date="2024-06" db="EMBL/GenBank/DDBJ databases">
        <title>Multi-omics analyses provide insights into the biosynthesis of the anticancer antibiotic pleurotin in Hohenbuehelia grisea.</title>
        <authorList>
            <person name="Weaver J.A."/>
            <person name="Alberti F."/>
        </authorList>
    </citation>
    <scope>NUCLEOTIDE SEQUENCE [LARGE SCALE GENOMIC DNA]</scope>
    <source>
        <strain evidence="12">T-177</strain>
    </source>
</reference>
<dbReference type="PANTHER" id="PTHR24343">
    <property type="entry name" value="SERINE/THREONINE KINASE"/>
    <property type="match status" value="1"/>
</dbReference>
<comment type="caution">
    <text evidence="11">The sequence shown here is derived from an EMBL/GenBank/DDBJ whole genome shotgun (WGS) entry which is preliminary data.</text>
</comment>
<keyword evidence="3" id="KW-0808">Transferase</keyword>
<feature type="compositionally biased region" description="Basic residues" evidence="9">
    <location>
        <begin position="520"/>
        <end position="533"/>
    </location>
</feature>
<evidence type="ECO:0000256" key="7">
    <source>
        <dbReference type="ARBA" id="ARBA00047899"/>
    </source>
</evidence>
<feature type="compositionally biased region" description="Low complexity" evidence="9">
    <location>
        <begin position="96"/>
        <end position="105"/>
    </location>
</feature>
<dbReference type="Pfam" id="PF00069">
    <property type="entry name" value="Pkinase"/>
    <property type="match status" value="1"/>
</dbReference>
<organism evidence="11 12">
    <name type="scientific">Hohenbuehelia grisea</name>
    <dbReference type="NCBI Taxonomy" id="104357"/>
    <lineage>
        <taxon>Eukaryota</taxon>
        <taxon>Fungi</taxon>
        <taxon>Dikarya</taxon>
        <taxon>Basidiomycota</taxon>
        <taxon>Agaricomycotina</taxon>
        <taxon>Agaricomycetes</taxon>
        <taxon>Agaricomycetidae</taxon>
        <taxon>Agaricales</taxon>
        <taxon>Pleurotineae</taxon>
        <taxon>Pleurotaceae</taxon>
        <taxon>Hohenbuehelia</taxon>
    </lineage>
</organism>
<feature type="region of interest" description="Disordered" evidence="9">
    <location>
        <begin position="35"/>
        <end position="453"/>
    </location>
</feature>
<dbReference type="InterPro" id="IPR000719">
    <property type="entry name" value="Prot_kinase_dom"/>
</dbReference>
<feature type="region of interest" description="Disordered" evidence="9">
    <location>
        <begin position="502"/>
        <end position="556"/>
    </location>
</feature>
<evidence type="ECO:0000256" key="6">
    <source>
        <dbReference type="ARBA" id="ARBA00022840"/>
    </source>
</evidence>
<dbReference type="PANTHER" id="PTHR24343:SF558">
    <property type="entry name" value="PROTEIN KINASE DOMAIN-CONTAINING PROTEIN"/>
    <property type="match status" value="1"/>
</dbReference>
<feature type="compositionally biased region" description="Acidic residues" evidence="9">
    <location>
        <begin position="1059"/>
        <end position="1085"/>
    </location>
</feature>
<proteinExistence type="predicted"/>
<feature type="region of interest" description="Disordered" evidence="9">
    <location>
        <begin position="1002"/>
        <end position="1023"/>
    </location>
</feature>
<feature type="compositionally biased region" description="Polar residues" evidence="9">
    <location>
        <begin position="502"/>
        <end position="519"/>
    </location>
</feature>
<dbReference type="Gene3D" id="1.10.510.10">
    <property type="entry name" value="Transferase(Phosphotransferase) domain 1"/>
    <property type="match status" value="1"/>
</dbReference>
<feature type="compositionally biased region" description="Low complexity" evidence="9">
    <location>
        <begin position="35"/>
        <end position="83"/>
    </location>
</feature>
<dbReference type="EMBL" id="JASNQZ010000015">
    <property type="protein sequence ID" value="KAL0947629.1"/>
    <property type="molecule type" value="Genomic_DNA"/>
</dbReference>
<evidence type="ECO:0000259" key="10">
    <source>
        <dbReference type="PROSITE" id="PS50011"/>
    </source>
</evidence>
<feature type="compositionally biased region" description="Polar residues" evidence="9">
    <location>
        <begin position="195"/>
        <end position="208"/>
    </location>
</feature>
<feature type="domain" description="Protein kinase" evidence="10">
    <location>
        <begin position="585"/>
        <end position="996"/>
    </location>
</feature>
<dbReference type="EC" id="2.7.11.1" evidence="1"/>
<evidence type="ECO:0000256" key="3">
    <source>
        <dbReference type="ARBA" id="ARBA00022679"/>
    </source>
</evidence>
<dbReference type="Proteomes" id="UP001556367">
    <property type="component" value="Unassembled WGS sequence"/>
</dbReference>
<accession>A0ABR3IW88</accession>
<keyword evidence="6" id="KW-0067">ATP-binding</keyword>
<evidence type="ECO:0000256" key="9">
    <source>
        <dbReference type="SAM" id="MobiDB-lite"/>
    </source>
</evidence>
<comment type="catalytic activity">
    <reaction evidence="8">
        <text>L-seryl-[protein] + ATP = O-phospho-L-seryl-[protein] + ADP + H(+)</text>
        <dbReference type="Rhea" id="RHEA:17989"/>
        <dbReference type="Rhea" id="RHEA-COMP:9863"/>
        <dbReference type="Rhea" id="RHEA-COMP:11604"/>
        <dbReference type="ChEBI" id="CHEBI:15378"/>
        <dbReference type="ChEBI" id="CHEBI:29999"/>
        <dbReference type="ChEBI" id="CHEBI:30616"/>
        <dbReference type="ChEBI" id="CHEBI:83421"/>
        <dbReference type="ChEBI" id="CHEBI:456216"/>
        <dbReference type="EC" id="2.7.11.1"/>
    </reaction>
</comment>
<gene>
    <name evidence="11" type="ORF">HGRIS_013718</name>
</gene>
<sequence length="1103" mass="118438">MRGRSDGLKEIKPEFVGKQRSWICSGRGPLRLTYTPLLQTPMSPSSTSSTSSSSLSSRLSTSSSLSSTFSDVSYSSLAAVPSPSVSPPPPHKPSKTHSFFASTFTPPAPPSSKMNGQDERSDLAQPAPKRSLTASFFATPPPQDVPISIIPPTDLSSSKPRILLSRLFPSRYSSDPYDPPTEDDSTNHDHEDTPQPFTNHSATASFFATPSHPDIPISIIPPASEPATSSGSKSKSSRIPLSRLFPSRYSSDPSELSWTSSDDTRHTHDPDRHQRHSNHRSRRQFLVLETEHPDPLHPQVLVASPTSSSSPSLSPVTPSSPLARQLSGLGSEEEDDEPKERMNGKSGRGHHLQAPVDSETETERTPRPVSQEPPAYLQRHGQPRLPSQLRLHPANDAPRDAEHGARGPKHYPVDPASNDQDDDLEGGLSSGSVICSPALDSLPSPPSHYHSIQEPQQTVLRLLSPLGNGAFSAVWLARDESDLSLTQRARLRIGLERKSSLRRNGSLKNRGTLVLSRQSSMKRKGSKRHRKHPSTGTDGESSLRRSDSGRSTRSLISVPSIASLKSAASNDSDTSTASSATSGNTTMLVALGKGGVCGVRPWASVSNTSNTVEHDTEEVGVKSVVGLGLRSPSGSLRGAPKEDATHQRLVAVKMTSLPARNSKGDVSVARQEDQERERMRVSFVREVEVLKHISHPNITPLLTHMTTRTHHVLVLPYLPGGDLLGLVNSNETHSMLGESVLQRVFGELCKAVSWMHSVGLVHRDIKLENILLTSSAFSVFSSAVDTTPHASASDSVWHPSRPTLDTLPTPLIQLTDFGLSRFIDPANPLLLTRCGSEAYAAPELVMGGGRASVASKPLPGAAGVGENGVVVDGYDARETDAWACGVVLYALVCRRLPFGEGVGGVGAVGDQIRGERATSDSPNGKAERRSWLMRIARGEYQWPDVAESIDMPQDANELVGPRLVESRGARHVVEQLLVRDASRRATMGALLHDAWVQDGLGSAADSGEDTDVRDTPRADADMSVDSTPLASAVFSANSRYRDEADDVPGWSIECADSAVDAEEEDGNVADAGEDLSGDDDDDDGEGLLVNEPSVDSIACQEVV</sequence>
<keyword evidence="5" id="KW-0418">Kinase</keyword>